<evidence type="ECO:0000313" key="3">
    <source>
        <dbReference type="EMBL" id="PMD40235.1"/>
    </source>
</evidence>
<evidence type="ECO:0000313" key="4">
    <source>
        <dbReference type="Proteomes" id="UP000235786"/>
    </source>
</evidence>
<protein>
    <recommendedName>
        <fullName evidence="5">MARVEL domain-containing protein</fullName>
    </recommendedName>
</protein>
<keyword evidence="4" id="KW-1185">Reference proteome</keyword>
<keyword evidence="2" id="KW-0472">Membrane</keyword>
<keyword evidence="2" id="KW-0812">Transmembrane</keyword>
<organism evidence="3 4">
    <name type="scientific">Hyaloscypha variabilis (strain UAMH 11265 / GT02V1 / F)</name>
    <name type="common">Meliniomyces variabilis</name>
    <dbReference type="NCBI Taxonomy" id="1149755"/>
    <lineage>
        <taxon>Eukaryota</taxon>
        <taxon>Fungi</taxon>
        <taxon>Dikarya</taxon>
        <taxon>Ascomycota</taxon>
        <taxon>Pezizomycotina</taxon>
        <taxon>Leotiomycetes</taxon>
        <taxon>Helotiales</taxon>
        <taxon>Hyaloscyphaceae</taxon>
        <taxon>Hyaloscypha</taxon>
        <taxon>Hyaloscypha variabilis</taxon>
    </lineage>
</organism>
<dbReference type="EMBL" id="KZ613945">
    <property type="protein sequence ID" value="PMD40235.1"/>
    <property type="molecule type" value="Genomic_DNA"/>
</dbReference>
<name>A0A2J6RNY7_HYAVF</name>
<accession>A0A2J6RNY7</accession>
<dbReference type="AlphaFoldDB" id="A0A2J6RNY7"/>
<reference evidence="3 4" key="1">
    <citation type="submission" date="2016-04" db="EMBL/GenBank/DDBJ databases">
        <title>A degradative enzymes factory behind the ericoid mycorrhizal symbiosis.</title>
        <authorList>
            <consortium name="DOE Joint Genome Institute"/>
            <person name="Martino E."/>
            <person name="Morin E."/>
            <person name="Grelet G."/>
            <person name="Kuo A."/>
            <person name="Kohler A."/>
            <person name="Daghino S."/>
            <person name="Barry K."/>
            <person name="Choi C."/>
            <person name="Cichocki N."/>
            <person name="Clum A."/>
            <person name="Copeland A."/>
            <person name="Hainaut M."/>
            <person name="Haridas S."/>
            <person name="Labutti K."/>
            <person name="Lindquist E."/>
            <person name="Lipzen A."/>
            <person name="Khouja H.-R."/>
            <person name="Murat C."/>
            <person name="Ohm R."/>
            <person name="Olson A."/>
            <person name="Spatafora J."/>
            <person name="Veneault-Fourrey C."/>
            <person name="Henrissat B."/>
            <person name="Grigoriev I."/>
            <person name="Martin F."/>
            <person name="Perotto S."/>
        </authorList>
    </citation>
    <scope>NUCLEOTIDE SEQUENCE [LARGE SCALE GENOMIC DNA]</scope>
    <source>
        <strain evidence="3 4">F</strain>
    </source>
</reference>
<evidence type="ECO:0000256" key="1">
    <source>
        <dbReference type="SAM" id="MobiDB-lite"/>
    </source>
</evidence>
<dbReference type="OrthoDB" id="3598039at2759"/>
<feature type="transmembrane region" description="Helical" evidence="2">
    <location>
        <begin position="103"/>
        <end position="123"/>
    </location>
</feature>
<proteinExistence type="predicted"/>
<feature type="region of interest" description="Disordered" evidence="1">
    <location>
        <begin position="215"/>
        <end position="237"/>
    </location>
</feature>
<keyword evidence="2" id="KW-1133">Transmembrane helix</keyword>
<evidence type="ECO:0008006" key="5">
    <source>
        <dbReference type="Google" id="ProtNLM"/>
    </source>
</evidence>
<sequence length="237" mass="25818">MAETETTPLLVDVGDDAAHIEYVPASAHFHRAIKRLTIAILVLSAITLLNLLLGFFLIAVWPFRWAVGAPEVLFLILILIATFVSIINLNINVAVLLNLIVDIILSFYIIAWSFALIMGYIFIDLCRMEVGYPRPPDLDRGTPPPGCRGWMVATWVLLSIAYGLGLIIGLLHLVLVVLRTIALFRTEFWSLSAGQVTFQVTFKVITGENSDGAVRRGADVDGLPASPPGVQGPVAEA</sequence>
<feature type="transmembrane region" description="Helical" evidence="2">
    <location>
        <begin position="152"/>
        <end position="178"/>
    </location>
</feature>
<gene>
    <name evidence="3" type="ORF">L207DRAFT_487931</name>
</gene>
<evidence type="ECO:0000256" key="2">
    <source>
        <dbReference type="SAM" id="Phobius"/>
    </source>
</evidence>
<dbReference type="Proteomes" id="UP000235786">
    <property type="component" value="Unassembled WGS sequence"/>
</dbReference>
<feature type="transmembrane region" description="Helical" evidence="2">
    <location>
        <begin position="36"/>
        <end position="60"/>
    </location>
</feature>
<feature type="transmembrane region" description="Helical" evidence="2">
    <location>
        <begin position="72"/>
        <end position="91"/>
    </location>
</feature>